<feature type="compositionally biased region" description="Low complexity" evidence="1">
    <location>
        <begin position="14"/>
        <end position="27"/>
    </location>
</feature>
<feature type="region of interest" description="Disordered" evidence="1">
    <location>
        <begin position="1"/>
        <end position="134"/>
    </location>
</feature>
<dbReference type="EMBL" id="CP141890">
    <property type="protein sequence ID" value="WRT70305.1"/>
    <property type="molecule type" value="Genomic_DNA"/>
</dbReference>
<dbReference type="GeneID" id="87959433"/>
<feature type="compositionally biased region" description="Low complexity" evidence="1">
    <location>
        <begin position="64"/>
        <end position="90"/>
    </location>
</feature>
<feature type="compositionally biased region" description="Basic and acidic residues" evidence="1">
    <location>
        <begin position="366"/>
        <end position="388"/>
    </location>
</feature>
<evidence type="ECO:0000313" key="2">
    <source>
        <dbReference type="EMBL" id="WRT70305.1"/>
    </source>
</evidence>
<name>A0ABZ1D8T1_9TREE</name>
<feature type="compositionally biased region" description="Polar residues" evidence="1">
    <location>
        <begin position="355"/>
        <end position="365"/>
    </location>
</feature>
<dbReference type="Proteomes" id="UP001329825">
    <property type="component" value="Chromosome 10"/>
</dbReference>
<evidence type="ECO:0000313" key="3">
    <source>
        <dbReference type="Proteomes" id="UP001329825"/>
    </source>
</evidence>
<proteinExistence type="predicted"/>
<dbReference type="RefSeq" id="XP_062795044.1">
    <property type="nucleotide sequence ID" value="XM_062938993.1"/>
</dbReference>
<sequence length="431" mass="47309">MREPIMSIHGGQGSDSTPSRLSSPPLTQQRNTTYPYSGPNEDNRPSTTPSLWDLRPPSGPIPPISSRITPLLPELPSLSQPRLQSQIQSQYTPVPPKFHPDPNRPPLSAHRFVPSARPESPHHPQPPQPPSVDALSSQIIILEEKLFRMTELVNSDRIEHVRYNMDFTSYLLRMVGWAAGDKPTPEMRSLQDTLLRQNADMKQRYEAFIASNALATMASGISNTRERGFERESDERRGQFMNEPPIPSSTRSIHATLPTPRLAPSTSAPGSMTPLVSPLTRDFGEAHDSSRPPTGMTVTTSGEVYPFPPPPLPTHQQLKQHVNLPLPINLSRSSNPNISYFPNPSSSIIRHHNPSIGSTTSSSTNEDLRRAPRDLGHSETDEPEDAIHSIDNTSSVAASVSEAKGNAAARGLDLSGSQELKPRGGIRNLLN</sequence>
<organism evidence="2 3">
    <name type="scientific">Kwoniella shivajii</name>
    <dbReference type="NCBI Taxonomy" id="564305"/>
    <lineage>
        <taxon>Eukaryota</taxon>
        <taxon>Fungi</taxon>
        <taxon>Dikarya</taxon>
        <taxon>Basidiomycota</taxon>
        <taxon>Agaricomycotina</taxon>
        <taxon>Tremellomycetes</taxon>
        <taxon>Tremellales</taxon>
        <taxon>Cryptococcaceae</taxon>
        <taxon>Kwoniella</taxon>
    </lineage>
</organism>
<protein>
    <submittedName>
        <fullName evidence="2">Uncharacterized protein</fullName>
    </submittedName>
</protein>
<accession>A0ABZ1D8T1</accession>
<keyword evidence="3" id="KW-1185">Reference proteome</keyword>
<feature type="region of interest" description="Disordered" evidence="1">
    <location>
        <begin position="343"/>
        <end position="418"/>
    </location>
</feature>
<feature type="region of interest" description="Disordered" evidence="1">
    <location>
        <begin position="222"/>
        <end position="294"/>
    </location>
</feature>
<gene>
    <name evidence="2" type="ORF">IL334_007303</name>
</gene>
<evidence type="ECO:0000256" key="1">
    <source>
        <dbReference type="SAM" id="MobiDB-lite"/>
    </source>
</evidence>
<reference evidence="2 3" key="1">
    <citation type="submission" date="2024-01" db="EMBL/GenBank/DDBJ databases">
        <title>Comparative genomics of Cryptococcus and Kwoniella reveals pathogenesis evolution and contrasting modes of karyotype evolution via chromosome fusion or intercentromeric recombination.</title>
        <authorList>
            <person name="Coelho M.A."/>
            <person name="David-Palma M."/>
            <person name="Shea T."/>
            <person name="Bowers K."/>
            <person name="McGinley-Smith S."/>
            <person name="Mohammad A.W."/>
            <person name="Gnirke A."/>
            <person name="Yurkov A.M."/>
            <person name="Nowrousian M."/>
            <person name="Sun S."/>
            <person name="Cuomo C.A."/>
            <person name="Heitman J."/>
        </authorList>
    </citation>
    <scope>NUCLEOTIDE SEQUENCE [LARGE SCALE GENOMIC DNA]</scope>
    <source>
        <strain evidence="2">CBS 11374</strain>
    </source>
</reference>
<feature type="compositionally biased region" description="Basic and acidic residues" evidence="1">
    <location>
        <begin position="224"/>
        <end position="238"/>
    </location>
</feature>